<accession>A0A2P2MI52</accession>
<dbReference type="AlphaFoldDB" id="A0A2P2MI52"/>
<name>A0A2P2MI52_RHIMU</name>
<reference evidence="1" key="1">
    <citation type="submission" date="2018-02" db="EMBL/GenBank/DDBJ databases">
        <title>Rhizophora mucronata_Transcriptome.</title>
        <authorList>
            <person name="Meera S.P."/>
            <person name="Sreeshan A."/>
            <person name="Augustine A."/>
        </authorList>
    </citation>
    <scope>NUCLEOTIDE SEQUENCE</scope>
    <source>
        <tissue evidence="1">Leaf</tissue>
    </source>
</reference>
<dbReference type="EMBL" id="GGEC01049373">
    <property type="protein sequence ID" value="MBX29857.1"/>
    <property type="molecule type" value="Transcribed_RNA"/>
</dbReference>
<organism evidence="1">
    <name type="scientific">Rhizophora mucronata</name>
    <name type="common">Asiatic mangrove</name>
    <dbReference type="NCBI Taxonomy" id="61149"/>
    <lineage>
        <taxon>Eukaryota</taxon>
        <taxon>Viridiplantae</taxon>
        <taxon>Streptophyta</taxon>
        <taxon>Embryophyta</taxon>
        <taxon>Tracheophyta</taxon>
        <taxon>Spermatophyta</taxon>
        <taxon>Magnoliopsida</taxon>
        <taxon>eudicotyledons</taxon>
        <taxon>Gunneridae</taxon>
        <taxon>Pentapetalae</taxon>
        <taxon>rosids</taxon>
        <taxon>fabids</taxon>
        <taxon>Malpighiales</taxon>
        <taxon>Rhizophoraceae</taxon>
        <taxon>Rhizophora</taxon>
    </lineage>
</organism>
<protein>
    <submittedName>
        <fullName evidence="1">Uncharacterized protein</fullName>
    </submittedName>
</protein>
<proteinExistence type="predicted"/>
<evidence type="ECO:0000313" key="1">
    <source>
        <dbReference type="EMBL" id="MBX29857.1"/>
    </source>
</evidence>
<sequence length="28" mass="3336">MFCFGFEFSPPREFHSCSDSLEREAYCI</sequence>